<dbReference type="PANTHER" id="PTHR18964:SF149">
    <property type="entry name" value="BIFUNCTIONAL UDP-N-ACETYLGLUCOSAMINE 2-EPIMERASE_N-ACETYLMANNOSAMINE KINASE"/>
    <property type="match status" value="1"/>
</dbReference>
<dbReference type="Proteomes" id="UP000664096">
    <property type="component" value="Unassembled WGS sequence"/>
</dbReference>
<name>A0A939EIG0_9HYPH</name>
<dbReference type="Gene3D" id="3.30.420.40">
    <property type="match status" value="2"/>
</dbReference>
<evidence type="ECO:0000313" key="3">
    <source>
        <dbReference type="Proteomes" id="UP000664096"/>
    </source>
</evidence>
<reference evidence="2" key="1">
    <citation type="submission" date="2020-12" db="EMBL/GenBank/DDBJ databases">
        <title>Oil enriched cultivation method for isolating marine PHA-producing bacteria.</title>
        <authorList>
            <person name="Zheng W."/>
            <person name="Yu S."/>
            <person name="Huang Y."/>
        </authorList>
    </citation>
    <scope>NUCLEOTIDE SEQUENCE</scope>
    <source>
        <strain evidence="2">SY-2-12</strain>
    </source>
</reference>
<dbReference type="PANTHER" id="PTHR18964">
    <property type="entry name" value="ROK (REPRESSOR, ORF, KINASE) FAMILY"/>
    <property type="match status" value="1"/>
</dbReference>
<dbReference type="Pfam" id="PF00480">
    <property type="entry name" value="ROK"/>
    <property type="match status" value="1"/>
</dbReference>
<dbReference type="PROSITE" id="PS01125">
    <property type="entry name" value="ROK"/>
    <property type="match status" value="1"/>
</dbReference>
<evidence type="ECO:0000256" key="1">
    <source>
        <dbReference type="ARBA" id="ARBA00006479"/>
    </source>
</evidence>
<sequence>MAVISVFDIGGSKIASSTVFMAASGRLPSDGVSSIPTPVEDYAALLRTIVGNVPSEAEAAGVSIAGLVNPKAGVVRAANIPCLAGRPFREDLERETGKPVFLINDANAFGLAEASLGAGADHSSVFAVILGTGVGGAVVVDGHLLQGAGMLAGEWGHGPASAMRTGRPLPRWRCGCGQTGCIDVYGGARGLERLHLEFTGRRSCSFEILRDWEAGDAGALETLDIYLDIVGGALAGIVNLIDPSILVAGGGLAGNDKLLRALEQEMRARILTPDQAPSLVAASLPGNSALLGAALFASGELSKR</sequence>
<dbReference type="EMBL" id="JAEKJZ010000008">
    <property type="protein sequence ID" value="MBN9673787.1"/>
    <property type="molecule type" value="Genomic_DNA"/>
</dbReference>
<comment type="similarity">
    <text evidence="1">Belongs to the ROK (NagC/XylR) family.</text>
</comment>
<dbReference type="InterPro" id="IPR000600">
    <property type="entry name" value="ROK"/>
</dbReference>
<comment type="caution">
    <text evidence="2">The sequence shown here is derived from an EMBL/GenBank/DDBJ whole genome shotgun (WGS) entry which is preliminary data.</text>
</comment>
<dbReference type="AlphaFoldDB" id="A0A939EIG0"/>
<gene>
    <name evidence="2" type="ORF">JF539_25755</name>
</gene>
<evidence type="ECO:0000313" key="2">
    <source>
        <dbReference type="EMBL" id="MBN9673787.1"/>
    </source>
</evidence>
<dbReference type="InterPro" id="IPR049874">
    <property type="entry name" value="ROK_cs"/>
</dbReference>
<proteinExistence type="inferred from homology"/>
<organism evidence="2 3">
    <name type="scientific">Roseibium aggregatum</name>
    <dbReference type="NCBI Taxonomy" id="187304"/>
    <lineage>
        <taxon>Bacteria</taxon>
        <taxon>Pseudomonadati</taxon>
        <taxon>Pseudomonadota</taxon>
        <taxon>Alphaproteobacteria</taxon>
        <taxon>Hyphomicrobiales</taxon>
        <taxon>Stappiaceae</taxon>
        <taxon>Roseibium</taxon>
    </lineage>
</organism>
<dbReference type="SUPFAM" id="SSF53067">
    <property type="entry name" value="Actin-like ATPase domain"/>
    <property type="match status" value="1"/>
</dbReference>
<accession>A0A939EIG0</accession>
<dbReference type="InterPro" id="IPR043129">
    <property type="entry name" value="ATPase_NBD"/>
</dbReference>
<protein>
    <submittedName>
        <fullName evidence="2">ROK family protein</fullName>
    </submittedName>
</protein>
<dbReference type="RefSeq" id="WP_207144023.1">
    <property type="nucleotide sequence ID" value="NZ_JAEKJZ010000008.1"/>
</dbReference>